<dbReference type="AlphaFoldDB" id="A0A4Z1K134"/>
<proteinExistence type="predicted"/>
<dbReference type="EMBL" id="PQXM01000021">
    <property type="protein sequence ID" value="TGO79861.1"/>
    <property type="molecule type" value="Genomic_DNA"/>
</dbReference>
<reference evidence="2 3" key="1">
    <citation type="submission" date="2017-12" db="EMBL/GenBank/DDBJ databases">
        <title>Comparative genomics of Botrytis spp.</title>
        <authorList>
            <person name="Valero-Jimenez C.A."/>
            <person name="Tapia P."/>
            <person name="Veloso J."/>
            <person name="Silva-Moreno E."/>
            <person name="Staats M."/>
            <person name="Valdes J.H."/>
            <person name="Van Kan J.A.L."/>
        </authorList>
    </citation>
    <scope>NUCLEOTIDE SEQUENCE [LARGE SCALE GENOMIC DNA]</scope>
    <source>
        <strain evidence="2 3">Be9601</strain>
    </source>
</reference>
<keyword evidence="1" id="KW-0175">Coiled coil</keyword>
<organism evidence="2 3">
    <name type="scientific">Botrytis elliptica</name>
    <dbReference type="NCBI Taxonomy" id="278938"/>
    <lineage>
        <taxon>Eukaryota</taxon>
        <taxon>Fungi</taxon>
        <taxon>Dikarya</taxon>
        <taxon>Ascomycota</taxon>
        <taxon>Pezizomycotina</taxon>
        <taxon>Leotiomycetes</taxon>
        <taxon>Helotiales</taxon>
        <taxon>Sclerotiniaceae</taxon>
        <taxon>Botrytis</taxon>
    </lineage>
</organism>
<name>A0A4Z1K134_9HELO</name>
<accession>A0A4Z1K134</accession>
<evidence type="ECO:0000256" key="1">
    <source>
        <dbReference type="SAM" id="Coils"/>
    </source>
</evidence>
<sequence length="189" mass="21632">MVRVQIYWYQLQDKSIVGLRKEGSEEAFCFKEDRTLASLSDPSKAKKRILGTFVIGDGSSTLLTLAEMWLRDQATGERGKEHALVKVVAFGDYLKSEKHLKLPLEKKRARRKKDCQKLENALDIAKDTGEDIKVRSEEVKKMKNSIARLALVIEKETRKISQYEAKYDEVHNGERSTKKTKAVKDSSKK</sequence>
<protein>
    <submittedName>
        <fullName evidence="2">Uncharacterized protein</fullName>
    </submittedName>
</protein>
<gene>
    <name evidence="2" type="ORF">BELL_0021g00350</name>
</gene>
<feature type="coiled-coil region" evidence="1">
    <location>
        <begin position="108"/>
        <end position="166"/>
    </location>
</feature>
<keyword evidence="3" id="KW-1185">Reference proteome</keyword>
<dbReference type="Proteomes" id="UP000297229">
    <property type="component" value="Unassembled WGS sequence"/>
</dbReference>
<evidence type="ECO:0000313" key="2">
    <source>
        <dbReference type="EMBL" id="TGO79861.1"/>
    </source>
</evidence>
<evidence type="ECO:0000313" key="3">
    <source>
        <dbReference type="Proteomes" id="UP000297229"/>
    </source>
</evidence>
<comment type="caution">
    <text evidence="2">The sequence shown here is derived from an EMBL/GenBank/DDBJ whole genome shotgun (WGS) entry which is preliminary data.</text>
</comment>